<dbReference type="SUPFAM" id="SSF52540">
    <property type="entry name" value="P-loop containing nucleoside triphosphate hydrolases"/>
    <property type="match status" value="1"/>
</dbReference>
<comment type="caution">
    <text evidence="2">The sequence shown here is derived from an EMBL/GenBank/DDBJ whole genome shotgun (WGS) entry which is preliminary data.</text>
</comment>
<organism evidence="2 3">
    <name type="scientific">Modestobacter marinus</name>
    <dbReference type="NCBI Taxonomy" id="477641"/>
    <lineage>
        <taxon>Bacteria</taxon>
        <taxon>Bacillati</taxon>
        <taxon>Actinomycetota</taxon>
        <taxon>Actinomycetes</taxon>
        <taxon>Geodermatophilales</taxon>
        <taxon>Geodermatophilaceae</taxon>
        <taxon>Modestobacter</taxon>
    </lineage>
</organism>
<reference evidence="3" key="1">
    <citation type="journal article" date="2019" name="Int. J. Syst. Evol. Microbiol.">
        <title>The Global Catalogue of Microorganisms (GCM) 10K type strain sequencing project: providing services to taxonomists for standard genome sequencing and annotation.</title>
        <authorList>
            <consortium name="The Broad Institute Genomics Platform"/>
            <consortium name="The Broad Institute Genome Sequencing Center for Infectious Disease"/>
            <person name="Wu L."/>
            <person name="Ma J."/>
        </authorList>
    </citation>
    <scope>NUCLEOTIDE SEQUENCE [LARGE SCALE GENOMIC DNA]</scope>
    <source>
        <strain evidence="3">CGMCC 4.5581</strain>
    </source>
</reference>
<evidence type="ECO:0000256" key="1">
    <source>
        <dbReference type="SAM" id="MobiDB-lite"/>
    </source>
</evidence>
<dbReference type="InterPro" id="IPR027417">
    <property type="entry name" value="P-loop_NTPase"/>
</dbReference>
<dbReference type="Gene3D" id="3.40.50.300">
    <property type="entry name" value="P-loop containing nucleotide triphosphate hydrolases"/>
    <property type="match status" value="2"/>
</dbReference>
<evidence type="ECO:0000313" key="2">
    <source>
        <dbReference type="EMBL" id="GGL84794.1"/>
    </source>
</evidence>
<name>A0ABQ2GC28_9ACTN</name>
<dbReference type="Proteomes" id="UP000648663">
    <property type="component" value="Unassembled WGS sequence"/>
</dbReference>
<gene>
    <name evidence="2" type="ORF">GCM10011589_46530</name>
</gene>
<sequence>MLSPTRSIAGNLRWTRTGTVWADFLLHPLSYGFRPDKDKGVVRGYHQALLRALPGESLLLGICAGLDPAAVVDRMITGLDLDDCPDWAGECQATLDTLDAVGPGQRVFWLSVPMSDSRARLRQPLQAATANLRDALALPKAAIPTSEISDYLERADKICAAIPAPFRAQPATAAQMMWLHLHAQQRGLFLDLNLPDENDTELTEALLAPRSGGGLPEPLLDEGGQSDRPSTRGRLANPLEHRYLKVDQATATEQSSASYQALMVLSDVPTDGMLFPGSEFVGRIDECGIEVDWAMRLHVRSSDEVAKANRKALINLNEQYGQREGELSHAMNSLDKVAADLAEYVSVLSGDKLEVEAQSTTIFCVASPDPKHTQEQAKVVAGYLADSGYKVSQPLGEQEELWWAMQPGVPTSRVVRQYAQIATSRGLSAAVPLASSDLGDSKGSLLGWNISTGRVGVVMHDIAGAAARDVSGSLAIAGELGSGKSLTLKKLAGDVVDRGGRVICADRTQLGEYAQWAQSVTDAVVVDINDPAFSMDPLRLFPASDGGRITHSFLTPLLNVAPLSTMGVLLSEALDPGYLQNHEITALGGLRRHLESGCNLPGAEELARKMNVFARRDFGRAIFDEALPTLPEAPGIVVRTHTLALPTRDELAHQHLFEQLRLEKLFGRAMYALTAALARGICFADPGVLGAFVVDEAHHVTASPEGEQELIEFVRDGRKHSAATMLGSHDPEADFGSATLRGLIPTRILMRHRDKTLAKRGLAWLDLDPHDDELLTMLTEETSPVGPQGVPEHRRGEAFMRDSSGNVGRIKVLPPCLPARNKAVRTSPPEMQRLQKPAA</sequence>
<evidence type="ECO:0000313" key="3">
    <source>
        <dbReference type="Proteomes" id="UP000648663"/>
    </source>
</evidence>
<proteinExistence type="predicted"/>
<protein>
    <submittedName>
        <fullName evidence="2">ATP/GTP-binding protein</fullName>
    </submittedName>
</protein>
<dbReference type="Pfam" id="PF12846">
    <property type="entry name" value="AAA_10"/>
    <property type="match status" value="1"/>
</dbReference>
<accession>A0ABQ2GC28</accession>
<dbReference type="EMBL" id="BMMI01000015">
    <property type="protein sequence ID" value="GGL84794.1"/>
    <property type="molecule type" value="Genomic_DNA"/>
</dbReference>
<feature type="region of interest" description="Disordered" evidence="1">
    <location>
        <begin position="207"/>
        <end position="236"/>
    </location>
</feature>
<keyword evidence="3" id="KW-1185">Reference proteome</keyword>
<dbReference type="RefSeq" id="WP_188959719.1">
    <property type="nucleotide sequence ID" value="NZ_BMMI01000015.1"/>
</dbReference>